<evidence type="ECO:0008006" key="3">
    <source>
        <dbReference type="Google" id="ProtNLM"/>
    </source>
</evidence>
<gene>
    <name evidence="1" type="ORF">Pla175_14030</name>
</gene>
<dbReference type="OrthoDB" id="6183686at2"/>
<dbReference type="EMBL" id="CP036291">
    <property type="protein sequence ID" value="QDU88033.1"/>
    <property type="molecule type" value="Genomic_DNA"/>
</dbReference>
<dbReference type="AlphaFoldDB" id="A0A518D986"/>
<keyword evidence="2" id="KW-1185">Reference proteome</keyword>
<dbReference type="Gene3D" id="2.70.98.10">
    <property type="match status" value="1"/>
</dbReference>
<dbReference type="InterPro" id="IPR014718">
    <property type="entry name" value="GH-type_carb-bd"/>
</dbReference>
<protein>
    <recommendedName>
        <fullName evidence="3">Aldose 1-epimerase</fullName>
    </recommendedName>
</protein>
<accession>A0A518D986</accession>
<dbReference type="KEGG" id="pnd:Pla175_14030"/>
<dbReference type="CDD" id="cd09023">
    <property type="entry name" value="Aldose_epim_Ec_c4013"/>
    <property type="match status" value="1"/>
</dbReference>
<name>A0A518D986_9BACT</name>
<dbReference type="RefSeq" id="WP_145282520.1">
    <property type="nucleotide sequence ID" value="NZ_CP036291.1"/>
</dbReference>
<proteinExistence type="predicted"/>
<dbReference type="Pfam" id="PF14486">
    <property type="entry name" value="DUF4432"/>
    <property type="match status" value="1"/>
</dbReference>
<sequence length="387" mass="41620">MAEQKHLLIDADSGLHVETFQIGSAENEKPWSVELRRLHGGVSEGVGVLEVRTDRVRCEILPTRGMGLWRATLDGVPLGWQSPLGNPVHPAYVPLSEPSGVGFLDGITELMFRCGLESNGAPEFNAEGRLRYPLHGRIANTPACFLAVEVNADQSIIRVTGQVAERRFLGQKLLLTTQYVIDAAQGVLQWTDTVKNIGASPATMQMLYHINLGKPFLAPGARVEAPAVRVCPRDEAAVQGGVADWAVIPQQRAEFSEQVYFLELAGDAQGRTSVVLQNAAGAAGVELGFCLRELPWFTVWKNSQSDEDGFVAGLEPGTNLPNQRSFEEGHGRVVSLPPGAQWQTQVRLRGLATEPSVREASLAAVALLNGGPTELAPDPAPGWSASA</sequence>
<dbReference type="Proteomes" id="UP000317429">
    <property type="component" value="Chromosome"/>
</dbReference>
<organism evidence="1 2">
    <name type="scientific">Pirellulimonas nuda</name>
    <dbReference type="NCBI Taxonomy" id="2528009"/>
    <lineage>
        <taxon>Bacteria</taxon>
        <taxon>Pseudomonadati</taxon>
        <taxon>Planctomycetota</taxon>
        <taxon>Planctomycetia</taxon>
        <taxon>Pirellulales</taxon>
        <taxon>Lacipirellulaceae</taxon>
        <taxon>Pirellulimonas</taxon>
    </lineage>
</organism>
<reference evidence="1 2" key="1">
    <citation type="submission" date="2019-02" db="EMBL/GenBank/DDBJ databases">
        <title>Deep-cultivation of Planctomycetes and their phenomic and genomic characterization uncovers novel biology.</title>
        <authorList>
            <person name="Wiegand S."/>
            <person name="Jogler M."/>
            <person name="Boedeker C."/>
            <person name="Pinto D."/>
            <person name="Vollmers J."/>
            <person name="Rivas-Marin E."/>
            <person name="Kohn T."/>
            <person name="Peeters S.H."/>
            <person name="Heuer A."/>
            <person name="Rast P."/>
            <person name="Oberbeckmann S."/>
            <person name="Bunk B."/>
            <person name="Jeske O."/>
            <person name="Meyerdierks A."/>
            <person name="Storesund J.E."/>
            <person name="Kallscheuer N."/>
            <person name="Luecker S."/>
            <person name="Lage O.M."/>
            <person name="Pohl T."/>
            <person name="Merkel B.J."/>
            <person name="Hornburger P."/>
            <person name="Mueller R.-W."/>
            <person name="Bruemmer F."/>
            <person name="Labrenz M."/>
            <person name="Spormann A.M."/>
            <person name="Op den Camp H."/>
            <person name="Overmann J."/>
            <person name="Amann R."/>
            <person name="Jetten M.S.M."/>
            <person name="Mascher T."/>
            <person name="Medema M.H."/>
            <person name="Devos D.P."/>
            <person name="Kaster A.-K."/>
            <person name="Ovreas L."/>
            <person name="Rohde M."/>
            <person name="Galperin M.Y."/>
            <person name="Jogler C."/>
        </authorList>
    </citation>
    <scope>NUCLEOTIDE SEQUENCE [LARGE SCALE GENOMIC DNA]</scope>
    <source>
        <strain evidence="1 2">Pla175</strain>
    </source>
</reference>
<evidence type="ECO:0000313" key="2">
    <source>
        <dbReference type="Proteomes" id="UP000317429"/>
    </source>
</evidence>
<dbReference type="GO" id="GO:0030246">
    <property type="term" value="F:carbohydrate binding"/>
    <property type="evidence" value="ECO:0007669"/>
    <property type="project" value="InterPro"/>
</dbReference>
<dbReference type="InterPro" id="IPR027839">
    <property type="entry name" value="DUF4432"/>
</dbReference>
<evidence type="ECO:0000313" key="1">
    <source>
        <dbReference type="EMBL" id="QDU88033.1"/>
    </source>
</evidence>